<evidence type="ECO:0000313" key="2">
    <source>
        <dbReference type="Proteomes" id="UP000287651"/>
    </source>
</evidence>
<dbReference type="EMBL" id="AMZH03011883">
    <property type="protein sequence ID" value="RRT52054.1"/>
    <property type="molecule type" value="Genomic_DNA"/>
</dbReference>
<organism evidence="1 2">
    <name type="scientific">Ensete ventricosum</name>
    <name type="common">Abyssinian banana</name>
    <name type="synonym">Musa ensete</name>
    <dbReference type="NCBI Taxonomy" id="4639"/>
    <lineage>
        <taxon>Eukaryota</taxon>
        <taxon>Viridiplantae</taxon>
        <taxon>Streptophyta</taxon>
        <taxon>Embryophyta</taxon>
        <taxon>Tracheophyta</taxon>
        <taxon>Spermatophyta</taxon>
        <taxon>Magnoliopsida</taxon>
        <taxon>Liliopsida</taxon>
        <taxon>Zingiberales</taxon>
        <taxon>Musaceae</taxon>
        <taxon>Ensete</taxon>
    </lineage>
</organism>
<reference evidence="1 2" key="1">
    <citation type="journal article" date="2014" name="Agronomy (Basel)">
        <title>A Draft Genome Sequence for Ensete ventricosum, the Drought-Tolerant Tree Against Hunger.</title>
        <authorList>
            <person name="Harrison J."/>
            <person name="Moore K.A."/>
            <person name="Paszkiewicz K."/>
            <person name="Jones T."/>
            <person name="Grant M."/>
            <person name="Ambacheew D."/>
            <person name="Muzemil S."/>
            <person name="Studholme D.J."/>
        </authorList>
    </citation>
    <scope>NUCLEOTIDE SEQUENCE [LARGE SCALE GENOMIC DNA]</scope>
</reference>
<proteinExistence type="predicted"/>
<name>A0A426YJZ6_ENSVE</name>
<accession>A0A426YJZ6</accession>
<gene>
    <name evidence="1" type="ORF">B296_00049050</name>
</gene>
<protein>
    <submittedName>
        <fullName evidence="1">Uncharacterized protein</fullName>
    </submittedName>
</protein>
<evidence type="ECO:0000313" key="1">
    <source>
        <dbReference type="EMBL" id="RRT52054.1"/>
    </source>
</evidence>
<comment type="caution">
    <text evidence="1">The sequence shown here is derived from an EMBL/GenBank/DDBJ whole genome shotgun (WGS) entry which is preliminary data.</text>
</comment>
<dbReference type="Proteomes" id="UP000287651">
    <property type="component" value="Unassembled WGS sequence"/>
</dbReference>
<sequence length="161" mass="17262">MAYSKTFSHSAHATTSSLMSFCFDPAPVPSGEAQKTASKFPLSGSIDFGAGEAQKSASKFPLSGSIDFGERQACSLRSLQQLKPSLLSDATSKKGKRKGLQDVEEEGQRWMGGTIGLSLAPIHGQIESHSVTRSMNHQFRESPAASRNLVTPILCLESFIV</sequence>
<dbReference type="AlphaFoldDB" id="A0A426YJZ6"/>